<reference evidence="1" key="1">
    <citation type="journal article" date="2023" name="G3 (Bethesda)">
        <title>Whole genome assemblies of Zophobas morio and Tenebrio molitor.</title>
        <authorList>
            <person name="Kaur S."/>
            <person name="Stinson S.A."/>
            <person name="diCenzo G.C."/>
        </authorList>
    </citation>
    <scope>NUCLEOTIDE SEQUENCE</scope>
    <source>
        <strain evidence="1">QUZm001</strain>
    </source>
</reference>
<protein>
    <recommendedName>
        <fullName evidence="3">Retrovirus-related Pol polyprotein from type-1 retrotransposable element R2</fullName>
    </recommendedName>
</protein>
<keyword evidence="2" id="KW-1185">Reference proteome</keyword>
<evidence type="ECO:0008006" key="3">
    <source>
        <dbReference type="Google" id="ProtNLM"/>
    </source>
</evidence>
<accession>A0AA38M1F4</accession>
<dbReference type="Proteomes" id="UP001168821">
    <property type="component" value="Unassembled WGS sequence"/>
</dbReference>
<evidence type="ECO:0000313" key="2">
    <source>
        <dbReference type="Proteomes" id="UP001168821"/>
    </source>
</evidence>
<evidence type="ECO:0000313" key="1">
    <source>
        <dbReference type="EMBL" id="KAJ3640298.1"/>
    </source>
</evidence>
<comment type="caution">
    <text evidence="1">The sequence shown here is derived from an EMBL/GenBank/DDBJ whole genome shotgun (WGS) entry which is preliminary data.</text>
</comment>
<proteinExistence type="predicted"/>
<organism evidence="1 2">
    <name type="scientific">Zophobas morio</name>
    <dbReference type="NCBI Taxonomy" id="2755281"/>
    <lineage>
        <taxon>Eukaryota</taxon>
        <taxon>Metazoa</taxon>
        <taxon>Ecdysozoa</taxon>
        <taxon>Arthropoda</taxon>
        <taxon>Hexapoda</taxon>
        <taxon>Insecta</taxon>
        <taxon>Pterygota</taxon>
        <taxon>Neoptera</taxon>
        <taxon>Endopterygota</taxon>
        <taxon>Coleoptera</taxon>
        <taxon>Polyphaga</taxon>
        <taxon>Cucujiformia</taxon>
        <taxon>Tenebrionidae</taxon>
        <taxon>Zophobas</taxon>
    </lineage>
</organism>
<dbReference type="AlphaFoldDB" id="A0AA38M1F4"/>
<dbReference type="EMBL" id="JALNTZ010000010">
    <property type="protein sequence ID" value="KAJ3640298.1"/>
    <property type="molecule type" value="Genomic_DNA"/>
</dbReference>
<sequence length="155" mass="17243">MTSHFPEGGYKELVEGGAFTKGLTYANQDSSSRSWISSRPHGWSASDWVRAIHLRTSNLPTVGIPSNPIELRGCRGGCSATETVCHILQSCPVAHDERVYRHNAVVKKVAEQCVREGWRVEEEPHVRHEDGTLFKPVPHTPPCFPLSVHSSFQQS</sequence>
<gene>
    <name evidence="1" type="ORF">Zmor_003607</name>
</gene>
<name>A0AA38M1F4_9CUCU</name>